<organism evidence="1">
    <name type="scientific">Vibrio tasmaniensis</name>
    <dbReference type="NCBI Taxonomy" id="212663"/>
    <lineage>
        <taxon>Bacteria</taxon>
        <taxon>Pseudomonadati</taxon>
        <taxon>Pseudomonadota</taxon>
        <taxon>Gammaproteobacteria</taxon>
        <taxon>Vibrionales</taxon>
        <taxon>Vibrionaceae</taxon>
        <taxon>Vibrio</taxon>
    </lineage>
</organism>
<proteinExistence type="predicted"/>
<evidence type="ECO:0000313" key="1">
    <source>
        <dbReference type="EMBL" id="AKN37402.1"/>
    </source>
</evidence>
<sequence length="39" mass="4313">MCNLNLCKNRTKAVRNTGHNIGIGGHCESVFISYTLMSE</sequence>
<reference evidence="1" key="1">
    <citation type="journal article" date="2015" name="MBio">
        <title>Eco-Evolutionary Dynamics of Episomes among Ecologically Cohesive Bacterial Populations.</title>
        <authorList>
            <person name="Xue H."/>
            <person name="Cordero O.X."/>
            <person name="Camas F.M."/>
            <person name="Trimble W."/>
            <person name="Meyer F."/>
            <person name="Guglielmini J."/>
            <person name="Rocha E.P."/>
            <person name="Polz M.F."/>
        </authorList>
    </citation>
    <scope>NUCLEOTIDE SEQUENCE</scope>
    <source>
        <strain evidence="1">FF_3</strain>
    </source>
</reference>
<dbReference type="AlphaFoldDB" id="A0A0H3ZSF9"/>
<dbReference type="EMBL" id="KP795534">
    <property type="protein sequence ID" value="AKN37402.1"/>
    <property type="molecule type" value="Genomic_DNA"/>
</dbReference>
<accession>A0A0H3ZSF9</accession>
<name>A0A0H3ZSF9_9VIBR</name>
<protein>
    <submittedName>
        <fullName evidence="1">Uncharacterized protein</fullName>
    </submittedName>
</protein>